<sequence length="251" mass="26976">MSFPQTSELDGLVESFSRMNALADLMREASDHVPDRITVEDPTESLRLTMDRGGAIEDLQIDGGWRDEIEPHELGGALTALIGEARTRLYEDADAYIAERADEFEERADGGAQSSAASAEIQARADELSRRSADQGQVLADQVFADLSDLSGRADRMLDDFDGAGAPGASEEEDEFADGEAFICEESGGLILRVSINPTWARVTPTVTIRNELVEVLTSCEGDALDGDSDSFLGDAEQSVVDLLGILNSLS</sequence>
<keyword evidence="3" id="KW-1185">Reference proteome</keyword>
<dbReference type="RefSeq" id="WP_034255388.1">
    <property type="nucleotide sequence ID" value="NZ_CP017298.1"/>
</dbReference>
<organism evidence="2 3">
    <name type="scientific">Pauljensenia hongkongensis</name>
    <dbReference type="NCBI Taxonomy" id="178339"/>
    <lineage>
        <taxon>Bacteria</taxon>
        <taxon>Bacillati</taxon>
        <taxon>Actinomycetota</taxon>
        <taxon>Actinomycetes</taxon>
        <taxon>Actinomycetales</taxon>
        <taxon>Actinomycetaceae</taxon>
        <taxon>Pauljensenia</taxon>
    </lineage>
</organism>
<reference evidence="2 3" key="1">
    <citation type="submission" date="2016-09" db="EMBL/GenBank/DDBJ databases">
        <title>Complete genome sequence of Actinomyces hongkongensis HKU8.</title>
        <authorList>
            <person name="Gao Y.-X."/>
            <person name="Zhou Y.-Y."/>
            <person name="Xie Y."/>
            <person name="Wang M."/>
            <person name="Wang S.-J."/>
            <person name="Shen S.-G."/>
        </authorList>
    </citation>
    <scope>NUCLEOTIDE SEQUENCE [LARGE SCALE GENOMIC DNA]</scope>
    <source>
        <strain evidence="2 3">HKU8</strain>
    </source>
</reference>
<feature type="region of interest" description="Disordered" evidence="1">
    <location>
        <begin position="106"/>
        <end position="128"/>
    </location>
</feature>
<protein>
    <submittedName>
        <fullName evidence="2">Uncharacterized protein</fullName>
    </submittedName>
</protein>
<dbReference type="Proteomes" id="UP000095214">
    <property type="component" value="Chromosome"/>
</dbReference>
<evidence type="ECO:0000313" key="2">
    <source>
        <dbReference type="EMBL" id="AOS47804.1"/>
    </source>
</evidence>
<proteinExistence type="predicted"/>
<name>A0A1D8B3U7_9ACTO</name>
<evidence type="ECO:0000256" key="1">
    <source>
        <dbReference type="SAM" id="MobiDB-lite"/>
    </source>
</evidence>
<dbReference type="KEGG" id="phon:BH719_08080"/>
<feature type="compositionally biased region" description="Low complexity" evidence="1">
    <location>
        <begin position="110"/>
        <end position="122"/>
    </location>
</feature>
<evidence type="ECO:0000313" key="3">
    <source>
        <dbReference type="Proteomes" id="UP000095214"/>
    </source>
</evidence>
<accession>A0A1D8B3U7</accession>
<dbReference type="STRING" id="178339.BH719_08080"/>
<gene>
    <name evidence="2" type="ORF">BH719_08080</name>
</gene>
<dbReference type="OrthoDB" id="3295730at2"/>
<dbReference type="AlphaFoldDB" id="A0A1D8B3U7"/>
<dbReference type="EMBL" id="CP017298">
    <property type="protein sequence ID" value="AOS47804.1"/>
    <property type="molecule type" value="Genomic_DNA"/>
</dbReference>